<dbReference type="InterPro" id="IPR001926">
    <property type="entry name" value="TrpB-like_PALP"/>
</dbReference>
<comment type="cofactor">
    <cofactor evidence="1">
        <name>pyridoxal 5'-phosphate</name>
        <dbReference type="ChEBI" id="CHEBI:597326"/>
    </cofactor>
</comment>
<dbReference type="eggNOG" id="COG2515">
    <property type="taxonomic scope" value="Bacteria"/>
</dbReference>
<comment type="caution">
    <text evidence="7">The sequence shown here is derived from an EMBL/GenBank/DDBJ whole genome shotgun (WGS) entry which is preliminary data.</text>
</comment>
<dbReference type="InterPro" id="IPR027278">
    <property type="entry name" value="ACCD_DCysDesulf"/>
</dbReference>
<name>A0A074KY35_9BACT</name>
<protein>
    <submittedName>
        <fullName evidence="7">1-aminocyclopropane-1-carboxylate deaminase</fullName>
    </submittedName>
</protein>
<dbReference type="Gene3D" id="3.40.50.1100">
    <property type="match status" value="2"/>
</dbReference>
<feature type="modified residue" description="N6-(pyridoxal phosphate)lysine" evidence="5">
    <location>
        <position position="40"/>
    </location>
</feature>
<dbReference type="STRING" id="1048983.EL17_15920"/>
<evidence type="ECO:0000256" key="2">
    <source>
        <dbReference type="ARBA" id="ARBA00008639"/>
    </source>
</evidence>
<dbReference type="AlphaFoldDB" id="A0A074KY35"/>
<sequence>MLEKPNISYTRVSAPVLERKNIQLIVKRLDLIHPLISGNKFFKLKYNMKSAQKAGYKQLLTFGGAYSNHIHAAAAAAKIDGLSIIGVIRGEKTLPLNPTLQMAQDSGMKIHYVSRSEYRNKAEPEFITQLQNLHGDFYLIPEGGTNSLAIEGTKEILQGEDFDADIITCSIGTGGTLAGIVTSAKEGQKIWGFSSLKGSFILKEFEGLLTKENLSPTADYEIFTNYHFGGYGKHKPELLSFIRDFYDNTGIPLDPIYTGKMMYGVFDKVDQIQEGTKILCLHTGGLQGITGFNSRYGTDLPLK</sequence>
<proteinExistence type="inferred from homology"/>
<evidence type="ECO:0000313" key="7">
    <source>
        <dbReference type="EMBL" id="KEO73095.1"/>
    </source>
</evidence>
<evidence type="ECO:0000256" key="4">
    <source>
        <dbReference type="PIRSR" id="PIRSR006278-1"/>
    </source>
</evidence>
<evidence type="ECO:0000259" key="6">
    <source>
        <dbReference type="Pfam" id="PF00291"/>
    </source>
</evidence>
<feature type="active site" description="Nucleophile" evidence="4">
    <location>
        <position position="67"/>
    </location>
</feature>
<reference evidence="7 8" key="1">
    <citation type="submission" date="2014-04" db="EMBL/GenBank/DDBJ databases">
        <title>Characterization and application of a salt tolerant electro-active bacterium.</title>
        <authorList>
            <person name="Yang L."/>
            <person name="Wei S."/>
            <person name="Tay Q.X.M."/>
        </authorList>
    </citation>
    <scope>NUCLEOTIDE SEQUENCE [LARGE SCALE GENOMIC DNA]</scope>
    <source>
        <strain evidence="7 8">LY1</strain>
    </source>
</reference>
<gene>
    <name evidence="7" type="ORF">EL17_15920</name>
</gene>
<dbReference type="EMBL" id="JMIH01000023">
    <property type="protein sequence ID" value="KEO73095.1"/>
    <property type="molecule type" value="Genomic_DNA"/>
</dbReference>
<evidence type="ECO:0000256" key="1">
    <source>
        <dbReference type="ARBA" id="ARBA00001933"/>
    </source>
</evidence>
<dbReference type="Proteomes" id="UP000027821">
    <property type="component" value="Unassembled WGS sequence"/>
</dbReference>
<keyword evidence="3 5" id="KW-0663">Pyridoxal phosphate</keyword>
<evidence type="ECO:0000313" key="8">
    <source>
        <dbReference type="Proteomes" id="UP000027821"/>
    </source>
</evidence>
<dbReference type="GO" id="GO:0019148">
    <property type="term" value="F:D-cysteine desulfhydrase activity"/>
    <property type="evidence" value="ECO:0007669"/>
    <property type="project" value="TreeGrafter"/>
</dbReference>
<keyword evidence="8" id="KW-1185">Reference proteome</keyword>
<dbReference type="PIRSF" id="PIRSF006278">
    <property type="entry name" value="ACCD_DCysDesulf"/>
    <property type="match status" value="1"/>
</dbReference>
<dbReference type="RefSeq" id="WP_035076410.1">
    <property type="nucleotide sequence ID" value="NZ_JMIH01000023.1"/>
</dbReference>
<evidence type="ECO:0000256" key="5">
    <source>
        <dbReference type="PIRSR" id="PIRSR006278-2"/>
    </source>
</evidence>
<dbReference type="InterPro" id="IPR036052">
    <property type="entry name" value="TrpB-like_PALP_sf"/>
</dbReference>
<comment type="similarity">
    <text evidence="2">Belongs to the ACC deaminase/D-cysteine desulfhydrase family.</text>
</comment>
<dbReference type="SUPFAM" id="SSF53686">
    <property type="entry name" value="Tryptophan synthase beta subunit-like PLP-dependent enzymes"/>
    <property type="match status" value="1"/>
</dbReference>
<feature type="domain" description="Tryptophan synthase beta chain-like PALP" evidence="6">
    <location>
        <begin position="17"/>
        <end position="284"/>
    </location>
</feature>
<accession>A0A074KY35</accession>
<dbReference type="Pfam" id="PF00291">
    <property type="entry name" value="PALP"/>
    <property type="match status" value="1"/>
</dbReference>
<dbReference type="PANTHER" id="PTHR43780:SF2">
    <property type="entry name" value="1-AMINOCYCLOPROPANE-1-CARBOXYLATE DEAMINASE-RELATED"/>
    <property type="match status" value="1"/>
</dbReference>
<organism evidence="7 8">
    <name type="scientific">Anditalea andensis</name>
    <dbReference type="NCBI Taxonomy" id="1048983"/>
    <lineage>
        <taxon>Bacteria</taxon>
        <taxon>Pseudomonadati</taxon>
        <taxon>Bacteroidota</taxon>
        <taxon>Cytophagia</taxon>
        <taxon>Cytophagales</taxon>
        <taxon>Cytophagaceae</taxon>
        <taxon>Anditalea</taxon>
    </lineage>
</organism>
<dbReference type="OrthoDB" id="9801249at2"/>
<evidence type="ECO:0000256" key="3">
    <source>
        <dbReference type="ARBA" id="ARBA00022898"/>
    </source>
</evidence>
<dbReference type="PANTHER" id="PTHR43780">
    <property type="entry name" value="1-AMINOCYCLOPROPANE-1-CARBOXYLATE DEAMINASE-RELATED"/>
    <property type="match status" value="1"/>
</dbReference>